<sequence>MVGAGGRRVDSKLDAAQPKQPPPNQRTASKFPKNIHATSAIELYCGFFLGLGDPE</sequence>
<keyword evidence="3" id="KW-1185">Reference proteome</keyword>
<feature type="non-terminal residue" evidence="2">
    <location>
        <position position="55"/>
    </location>
</feature>
<evidence type="ECO:0000313" key="3">
    <source>
        <dbReference type="Proteomes" id="UP000054248"/>
    </source>
</evidence>
<gene>
    <name evidence="2" type="ORF">M407DRAFT_242186</name>
</gene>
<proteinExistence type="predicted"/>
<organism evidence="2 3">
    <name type="scientific">Tulasnella calospora MUT 4182</name>
    <dbReference type="NCBI Taxonomy" id="1051891"/>
    <lineage>
        <taxon>Eukaryota</taxon>
        <taxon>Fungi</taxon>
        <taxon>Dikarya</taxon>
        <taxon>Basidiomycota</taxon>
        <taxon>Agaricomycotina</taxon>
        <taxon>Agaricomycetes</taxon>
        <taxon>Cantharellales</taxon>
        <taxon>Tulasnellaceae</taxon>
        <taxon>Tulasnella</taxon>
    </lineage>
</organism>
<feature type="region of interest" description="Disordered" evidence="1">
    <location>
        <begin position="1"/>
        <end position="31"/>
    </location>
</feature>
<name>A0A0C3M9N6_9AGAM</name>
<protein>
    <submittedName>
        <fullName evidence="2">Uncharacterized protein</fullName>
    </submittedName>
</protein>
<accession>A0A0C3M9N6</accession>
<evidence type="ECO:0000256" key="1">
    <source>
        <dbReference type="SAM" id="MobiDB-lite"/>
    </source>
</evidence>
<dbReference type="HOGENOM" id="CLU_3038219_0_0_1"/>
<dbReference type="AlphaFoldDB" id="A0A0C3M9N6"/>
<reference evidence="3" key="2">
    <citation type="submission" date="2015-01" db="EMBL/GenBank/DDBJ databases">
        <title>Evolutionary Origins and Diversification of the Mycorrhizal Mutualists.</title>
        <authorList>
            <consortium name="DOE Joint Genome Institute"/>
            <consortium name="Mycorrhizal Genomics Consortium"/>
            <person name="Kohler A."/>
            <person name="Kuo A."/>
            <person name="Nagy L.G."/>
            <person name="Floudas D."/>
            <person name="Copeland A."/>
            <person name="Barry K.W."/>
            <person name="Cichocki N."/>
            <person name="Veneault-Fourrey C."/>
            <person name="LaButti K."/>
            <person name="Lindquist E.A."/>
            <person name="Lipzen A."/>
            <person name="Lundell T."/>
            <person name="Morin E."/>
            <person name="Murat C."/>
            <person name="Riley R."/>
            <person name="Ohm R."/>
            <person name="Sun H."/>
            <person name="Tunlid A."/>
            <person name="Henrissat B."/>
            <person name="Grigoriev I.V."/>
            <person name="Hibbett D.S."/>
            <person name="Martin F."/>
        </authorList>
    </citation>
    <scope>NUCLEOTIDE SEQUENCE [LARGE SCALE GENOMIC DNA]</scope>
    <source>
        <strain evidence="3">MUT 4182</strain>
    </source>
</reference>
<dbReference type="Proteomes" id="UP000054248">
    <property type="component" value="Unassembled WGS sequence"/>
</dbReference>
<reference evidence="2 3" key="1">
    <citation type="submission" date="2014-04" db="EMBL/GenBank/DDBJ databases">
        <authorList>
            <consortium name="DOE Joint Genome Institute"/>
            <person name="Kuo A."/>
            <person name="Girlanda M."/>
            <person name="Perotto S."/>
            <person name="Kohler A."/>
            <person name="Nagy L.G."/>
            <person name="Floudas D."/>
            <person name="Copeland A."/>
            <person name="Barry K.W."/>
            <person name="Cichocki N."/>
            <person name="Veneault-Fourrey C."/>
            <person name="LaButti K."/>
            <person name="Lindquist E.A."/>
            <person name="Lipzen A."/>
            <person name="Lundell T."/>
            <person name="Morin E."/>
            <person name="Murat C."/>
            <person name="Sun H."/>
            <person name="Tunlid A."/>
            <person name="Henrissat B."/>
            <person name="Grigoriev I.V."/>
            <person name="Hibbett D.S."/>
            <person name="Martin F."/>
            <person name="Nordberg H.P."/>
            <person name="Cantor M.N."/>
            <person name="Hua S.X."/>
        </authorList>
    </citation>
    <scope>NUCLEOTIDE SEQUENCE [LARGE SCALE GENOMIC DNA]</scope>
    <source>
        <strain evidence="2 3">MUT 4182</strain>
    </source>
</reference>
<dbReference type="EMBL" id="KN822972">
    <property type="protein sequence ID" value="KIO30397.1"/>
    <property type="molecule type" value="Genomic_DNA"/>
</dbReference>
<evidence type="ECO:0000313" key="2">
    <source>
        <dbReference type="EMBL" id="KIO30397.1"/>
    </source>
</evidence>